<evidence type="ECO:0000313" key="3">
    <source>
        <dbReference type="Proteomes" id="UP000179258"/>
    </source>
</evidence>
<feature type="transmembrane region" description="Helical" evidence="1">
    <location>
        <begin position="195"/>
        <end position="217"/>
    </location>
</feature>
<comment type="caution">
    <text evidence="2">The sequence shown here is derived from an EMBL/GenBank/DDBJ whole genome shotgun (WGS) entry which is preliminary data.</text>
</comment>
<name>A0A1G2R9K5_9BACT</name>
<dbReference type="Proteomes" id="UP000179258">
    <property type="component" value="Unassembled WGS sequence"/>
</dbReference>
<feature type="transmembrane region" description="Helical" evidence="1">
    <location>
        <begin position="158"/>
        <end position="183"/>
    </location>
</feature>
<evidence type="ECO:0000256" key="1">
    <source>
        <dbReference type="SAM" id="Phobius"/>
    </source>
</evidence>
<keyword evidence="1" id="KW-0472">Membrane</keyword>
<sequence length="462" mass="53791">MKRSQAFFVIFLSIAIFSPSLFNFFSSDDWFHLRVSDITHPSEFFNFFSFIKNPQSIAFYRPLTTQVFFFAFQKLFGVNPTPFHIFVLTCFAFSLYLIFRLSKKLQKTNEKALICTILYGFSVSNFTRLYFLSAFQEIALVVFSLLTITGYLNDRRSISLVYFVLALLSKETAVVLPLVLLILDWSRKKFDLKKLVPFALILLPYLYLRLFVFGPALGDTYQWNFSLAKVINTLTWYGLWSLGAPELLVDYIGSGFRPIARFFTDFPIWWGIILGLLLANLTVLGICLFGRIKKLNRQFFSCLFLFIASLLPVLFLPLHKFTLELGLPLVWFCLGVVWLLPERGKSLLIFIFFYLALNLSMNYLTYTTHPSVSRAKISDNIVKYFKDNFPEKPADSYFEFINDTRVYTKEWGSSRQIANSIGGSELFRVLYHDQNYNVYYEDSPEERPAMQRIPISSKIFLQ</sequence>
<feature type="transmembrane region" description="Helical" evidence="1">
    <location>
        <begin position="7"/>
        <end position="25"/>
    </location>
</feature>
<dbReference type="EMBL" id="MHTX01000008">
    <property type="protein sequence ID" value="OHA68781.1"/>
    <property type="molecule type" value="Genomic_DNA"/>
</dbReference>
<gene>
    <name evidence="2" type="ORF">A3D59_01205</name>
</gene>
<protein>
    <recommendedName>
        <fullName evidence="4">Glycosyltransferase RgtA/B/C/D-like domain-containing protein</fullName>
    </recommendedName>
</protein>
<keyword evidence="1" id="KW-1133">Transmembrane helix</keyword>
<proteinExistence type="predicted"/>
<reference evidence="2 3" key="1">
    <citation type="journal article" date="2016" name="Nat. Commun.">
        <title>Thousands of microbial genomes shed light on interconnected biogeochemical processes in an aquifer system.</title>
        <authorList>
            <person name="Anantharaman K."/>
            <person name="Brown C.T."/>
            <person name="Hug L.A."/>
            <person name="Sharon I."/>
            <person name="Castelle C.J."/>
            <person name="Probst A.J."/>
            <person name="Thomas B.C."/>
            <person name="Singh A."/>
            <person name="Wilkins M.J."/>
            <person name="Karaoz U."/>
            <person name="Brodie E.L."/>
            <person name="Williams K.H."/>
            <person name="Hubbard S.S."/>
            <person name="Banfield J.F."/>
        </authorList>
    </citation>
    <scope>NUCLEOTIDE SEQUENCE [LARGE SCALE GENOMIC DNA]</scope>
</reference>
<evidence type="ECO:0008006" key="4">
    <source>
        <dbReference type="Google" id="ProtNLM"/>
    </source>
</evidence>
<organism evidence="2 3">
    <name type="scientific">Candidatus Wildermuthbacteria bacterium RIFCSPHIGHO2_02_FULL_47_17</name>
    <dbReference type="NCBI Taxonomy" id="1802452"/>
    <lineage>
        <taxon>Bacteria</taxon>
        <taxon>Candidatus Wildermuthiibacteriota</taxon>
    </lineage>
</organism>
<feature type="transmembrane region" description="Helical" evidence="1">
    <location>
        <begin position="268"/>
        <end position="292"/>
    </location>
</feature>
<keyword evidence="1" id="KW-0812">Transmembrane</keyword>
<evidence type="ECO:0000313" key="2">
    <source>
        <dbReference type="EMBL" id="OHA68781.1"/>
    </source>
</evidence>
<dbReference type="AlphaFoldDB" id="A0A1G2R9K5"/>
<feature type="transmembrane region" description="Helical" evidence="1">
    <location>
        <begin position="299"/>
        <end position="315"/>
    </location>
</feature>
<accession>A0A1G2R9K5</accession>
<feature type="transmembrane region" description="Helical" evidence="1">
    <location>
        <begin position="321"/>
        <end position="340"/>
    </location>
</feature>
<feature type="transmembrane region" description="Helical" evidence="1">
    <location>
        <begin position="81"/>
        <end position="99"/>
    </location>
</feature>
<feature type="transmembrane region" description="Helical" evidence="1">
    <location>
        <begin position="129"/>
        <end position="152"/>
    </location>
</feature>
<feature type="transmembrane region" description="Helical" evidence="1">
    <location>
        <begin position="347"/>
        <end position="366"/>
    </location>
</feature>